<accession>A0A517QG36</accession>
<dbReference type="AlphaFoldDB" id="A0A517QG36"/>
<name>A0A517QG36_9PLAN</name>
<organism evidence="1 2">
    <name type="scientific">Gimesia panareensis</name>
    <dbReference type="NCBI Taxonomy" id="2527978"/>
    <lineage>
        <taxon>Bacteria</taxon>
        <taxon>Pseudomonadati</taxon>
        <taxon>Planctomycetota</taxon>
        <taxon>Planctomycetia</taxon>
        <taxon>Planctomycetales</taxon>
        <taxon>Planctomycetaceae</taxon>
        <taxon>Gimesia</taxon>
    </lineage>
</organism>
<dbReference type="EMBL" id="CP037421">
    <property type="protein sequence ID" value="QDT30608.1"/>
    <property type="molecule type" value="Genomic_DNA"/>
</dbReference>
<dbReference type="RefSeq" id="WP_197997411.1">
    <property type="nucleotide sequence ID" value="NZ_CP037421.1"/>
</dbReference>
<reference evidence="1 2" key="1">
    <citation type="submission" date="2019-03" db="EMBL/GenBank/DDBJ databases">
        <title>Deep-cultivation of Planctomycetes and their phenomic and genomic characterization uncovers novel biology.</title>
        <authorList>
            <person name="Wiegand S."/>
            <person name="Jogler M."/>
            <person name="Boedeker C."/>
            <person name="Pinto D."/>
            <person name="Vollmers J."/>
            <person name="Rivas-Marin E."/>
            <person name="Kohn T."/>
            <person name="Peeters S.H."/>
            <person name="Heuer A."/>
            <person name="Rast P."/>
            <person name="Oberbeckmann S."/>
            <person name="Bunk B."/>
            <person name="Jeske O."/>
            <person name="Meyerdierks A."/>
            <person name="Storesund J.E."/>
            <person name="Kallscheuer N."/>
            <person name="Luecker S."/>
            <person name="Lage O.M."/>
            <person name="Pohl T."/>
            <person name="Merkel B.J."/>
            <person name="Hornburger P."/>
            <person name="Mueller R.-W."/>
            <person name="Bruemmer F."/>
            <person name="Labrenz M."/>
            <person name="Spormann A.M."/>
            <person name="Op den Camp H."/>
            <person name="Overmann J."/>
            <person name="Amann R."/>
            <person name="Jetten M.S.M."/>
            <person name="Mascher T."/>
            <person name="Medema M.H."/>
            <person name="Devos D.P."/>
            <person name="Kaster A.-K."/>
            <person name="Ovreas L."/>
            <person name="Rohde M."/>
            <person name="Galperin M.Y."/>
            <person name="Jogler C."/>
        </authorList>
    </citation>
    <scope>NUCLEOTIDE SEQUENCE [LARGE SCALE GENOMIC DNA]</scope>
    <source>
        <strain evidence="1 2">Enr10</strain>
    </source>
</reference>
<protein>
    <submittedName>
        <fullName evidence="1">Uncharacterized protein</fullName>
    </submittedName>
</protein>
<evidence type="ECO:0000313" key="1">
    <source>
        <dbReference type="EMBL" id="QDT30608.1"/>
    </source>
</evidence>
<keyword evidence="2" id="KW-1185">Reference proteome</keyword>
<proteinExistence type="predicted"/>
<gene>
    <name evidence="1" type="ORF">Enr10x_59760</name>
</gene>
<dbReference type="Proteomes" id="UP000315647">
    <property type="component" value="Chromosome"/>
</dbReference>
<evidence type="ECO:0000313" key="2">
    <source>
        <dbReference type="Proteomes" id="UP000315647"/>
    </source>
</evidence>
<sequence>MPGMIPAGYLAKHVATETSWLANDQVEDIFALSNCISDNFGDFTEFWKHNNYWLFNSPAALRSLAEEAGFDLTGTKLFYYEVFGQQYHETGHWQPFTADNALHTDVEIPATKQLEGFDIVSFSLGPVPECSCLSCNHMAELVPVNRHCLLETFEEAYTLLSQDVFQGCEPGPYRIFAVYSLVE</sequence>